<feature type="transmembrane region" description="Helical" evidence="24">
    <location>
        <begin position="634"/>
        <end position="654"/>
    </location>
</feature>
<feature type="transmembrane region" description="Helical" evidence="24">
    <location>
        <begin position="780"/>
        <end position="799"/>
    </location>
</feature>
<dbReference type="InterPro" id="IPR026255">
    <property type="entry name" value="NADP_transhyd_a"/>
</dbReference>
<keyword evidence="9" id="KW-0547">Nucleotide-binding</keyword>
<dbReference type="PANTHER" id="PTHR10160:SF19">
    <property type="entry name" value="PROTON-TRANSLOCATING NAD(P)(+) TRANSHYDROGENASE"/>
    <property type="match status" value="1"/>
</dbReference>
<comment type="function">
    <text evidence="20">The transhydrogenation between NADH and NADP is coupled to respiration and ATP hydrolysis and functions as a proton pump across the membrane. May play a role in reactive oxygen species (ROS) detoxification in the adrenal gland.</text>
</comment>
<dbReference type="Pfam" id="PF02233">
    <property type="entry name" value="PNTB"/>
    <property type="match status" value="1"/>
</dbReference>
<feature type="transmembrane region" description="Helical" evidence="24">
    <location>
        <begin position="716"/>
        <end position="735"/>
    </location>
</feature>
<evidence type="ECO:0000256" key="18">
    <source>
        <dbReference type="ARBA" id="ARBA00023136"/>
    </source>
</evidence>
<dbReference type="CDD" id="cd05304">
    <property type="entry name" value="Rubrum_tdh"/>
    <property type="match status" value="1"/>
</dbReference>
<accession>A0A6V2FJJ8</accession>
<proteinExistence type="inferred from homology"/>
<dbReference type="FunFam" id="3.40.50.1220:FF:000002">
    <property type="entry name" value="NAD(P) transhydrogenase subunit beta"/>
    <property type="match status" value="1"/>
</dbReference>
<keyword evidence="18 24" id="KW-0472">Membrane</keyword>
<keyword evidence="15" id="KW-0007">Acetylation</keyword>
<dbReference type="GO" id="GO:0050661">
    <property type="term" value="F:NADP binding"/>
    <property type="evidence" value="ECO:0007669"/>
    <property type="project" value="TreeGrafter"/>
</dbReference>
<dbReference type="InterPro" id="IPR024605">
    <property type="entry name" value="NADP_transhyd_a_C"/>
</dbReference>
<evidence type="ECO:0000256" key="11">
    <source>
        <dbReference type="ARBA" id="ARBA00022857"/>
    </source>
</evidence>
<dbReference type="FunFam" id="3.40.50.720:FF:000028">
    <property type="entry name" value="NAD(P) transhydrogenase subunit alpha"/>
    <property type="match status" value="1"/>
</dbReference>
<feature type="transmembrane region" description="Helical" evidence="24">
    <location>
        <begin position="660"/>
        <end position="679"/>
    </location>
</feature>
<keyword evidence="8 24" id="KW-0812">Transmembrane</keyword>
<keyword evidence="7" id="KW-0997">Cell inner membrane</keyword>
<dbReference type="AlphaFoldDB" id="A0A6V2FJJ8"/>
<evidence type="ECO:0000256" key="22">
    <source>
        <dbReference type="ARBA" id="ARBA00074145"/>
    </source>
</evidence>
<evidence type="ECO:0000256" key="15">
    <source>
        <dbReference type="ARBA" id="ARBA00022990"/>
    </source>
</evidence>
<evidence type="ECO:0000256" key="21">
    <source>
        <dbReference type="ARBA" id="ARBA00061558"/>
    </source>
</evidence>
<dbReference type="NCBIfam" id="NF006942">
    <property type="entry name" value="PRK09424.1"/>
    <property type="match status" value="1"/>
</dbReference>
<evidence type="ECO:0000256" key="8">
    <source>
        <dbReference type="ARBA" id="ARBA00022692"/>
    </source>
</evidence>
<feature type="transmembrane region" description="Helical" evidence="24">
    <location>
        <begin position="905"/>
        <end position="925"/>
    </location>
</feature>
<dbReference type="SMART" id="SM01003">
    <property type="entry name" value="AlaDh_PNT_N"/>
    <property type="match status" value="1"/>
</dbReference>
<dbReference type="InterPro" id="IPR029035">
    <property type="entry name" value="DHS-like_NAD/FAD-binding_dom"/>
</dbReference>
<feature type="domain" description="Alanine dehydrogenase/pyridine nucleotide transhydrogenase NAD(H)-binding" evidence="25">
    <location>
        <begin position="238"/>
        <end position="403"/>
    </location>
</feature>
<evidence type="ECO:0000256" key="7">
    <source>
        <dbReference type="ARBA" id="ARBA00022519"/>
    </source>
</evidence>
<feature type="transmembrane region" description="Helical" evidence="24">
    <location>
        <begin position="819"/>
        <end position="839"/>
    </location>
</feature>
<comment type="similarity">
    <text evidence="3">In the N-terminal section; belongs to the AlaDH/PNT family.</text>
</comment>
<evidence type="ECO:0000256" key="3">
    <source>
        <dbReference type="ARBA" id="ARBA00005624"/>
    </source>
</evidence>
<dbReference type="NCBIfam" id="TIGR00561">
    <property type="entry name" value="pntA"/>
    <property type="match status" value="1"/>
</dbReference>
<feature type="transmembrane region" description="Helical" evidence="24">
    <location>
        <begin position="558"/>
        <end position="581"/>
    </location>
</feature>
<dbReference type="GO" id="GO:0008750">
    <property type="term" value="F:proton-translocating NAD(P)+ transhydrogenase activity"/>
    <property type="evidence" value="ECO:0007669"/>
    <property type="project" value="UniProtKB-EC"/>
</dbReference>
<dbReference type="EC" id="7.1.1.1" evidence="5"/>
<reference evidence="27" key="1">
    <citation type="submission" date="2021-01" db="EMBL/GenBank/DDBJ databases">
        <authorList>
            <person name="Corre E."/>
            <person name="Pelletier E."/>
            <person name="Niang G."/>
            <person name="Scheremetjew M."/>
            <person name="Finn R."/>
            <person name="Kale V."/>
            <person name="Holt S."/>
            <person name="Cochrane G."/>
            <person name="Meng A."/>
            <person name="Brown T."/>
            <person name="Cohen L."/>
        </authorList>
    </citation>
    <scope>NUCLEOTIDE SEQUENCE</scope>
    <source>
        <strain evidence="27">GSO104</strain>
    </source>
</reference>
<dbReference type="GO" id="GO:0005886">
    <property type="term" value="C:plasma membrane"/>
    <property type="evidence" value="ECO:0007669"/>
    <property type="project" value="UniProtKB-SubCell"/>
</dbReference>
<dbReference type="EMBL" id="HBNS01019915">
    <property type="protein sequence ID" value="CAE4608968.1"/>
    <property type="molecule type" value="Transcribed_RNA"/>
</dbReference>
<evidence type="ECO:0000256" key="16">
    <source>
        <dbReference type="ARBA" id="ARBA00023027"/>
    </source>
</evidence>
<dbReference type="Pfam" id="PF01262">
    <property type="entry name" value="AlaDh_PNT_C"/>
    <property type="match status" value="1"/>
</dbReference>
<evidence type="ECO:0000256" key="20">
    <source>
        <dbReference type="ARBA" id="ARBA00054910"/>
    </source>
</evidence>
<evidence type="ECO:0000256" key="9">
    <source>
        <dbReference type="ARBA" id="ARBA00022741"/>
    </source>
</evidence>
<feature type="transmembrane region" description="Helical" evidence="24">
    <location>
        <begin position="593"/>
        <end position="614"/>
    </location>
</feature>
<evidence type="ECO:0000256" key="1">
    <source>
        <dbReference type="ARBA" id="ARBA00004292"/>
    </source>
</evidence>
<evidence type="ECO:0000256" key="4">
    <source>
        <dbReference type="ARBA" id="ARBA00011738"/>
    </source>
</evidence>
<dbReference type="InterPro" id="IPR007698">
    <property type="entry name" value="AlaDH/PNT_NAD(H)-bd"/>
</dbReference>
<keyword evidence="6" id="KW-1003">Cell membrane</keyword>
<sequence>MLITRTTAGVILSALLYERLDVQAFTTPLSRAVRPASQNAARPPFSPTQLYSAVADDKTTEKKDVTKVDSVANAFAEVKTQILGKPIPYEELTIGVMKETFPGENRVSITPDNVEMMTKAGFNVVVQPGAGQRASFSDAVYVEAGAIILQGDQFFDEADIITKIRPPDELEVPKLAGKTLVGMVSPAINSDLYKELTEQKTNIFALDCVPRMLSRAQTYDVLSSQANIAGYRAIIEAAEEFPRFFAGQMTAAGKVPPAKVLVLGAGVAGLAAIQTAKNMGAIVRAFDVRPVTKEQVESMGATFLEVPIKEDGSGSGGYAKEMSDDFKKAQAALMLEQAHDVDIIVTTALIPGRKAPILVNEEMLSVMKPGSVCVDLAAANGGNVEQARPNEIVTTENGVKIIGYTDLPSRLASTSSTLFGNNVAKFIMSIGPQTTKEKGKFQIDLNDDAVQNMLISYEGEARWPDKITPYSPPPVTKKETEEEIQLSEEEMFAIANEKAKEDFTRNAGVSALAAAALLAFGITAQTHDSISLMASFALAGLAGYQVVWGVAPALHSPLMAVTNAISGMTAVGGMLLLAHGSSGSEGLIPDSPAHWMGAIATALSFINIAGGFLVSGKMLDLFRRPNDPKDFFELYSIPAGILLAGLAASAVLGLGDLSNVSGSVAIASSICCIAAIAGLANQETARTGNVLGMAGVAFGLAATTADMAGVGASASAFQQVGLLGGIGSGIGAVLASGVGPTELPQTVAAFHSLVGIAAMAGAAGEYFGNVGTLDLGTLTAVYLAIFIGGITATGSMVAYGKLAGMLSSKALSLPGRDALNLSMISICALGMASFLNPSLGGEILSVDPETLRLGSLATAAGVSSILGLHLTASIGGADMPVVITVLNSYSGWALCAEGFMLGDPLLAQVGALIGFSGAILTWIMCEAMGRNIVSVILGGAGTTQVVSSDSKTEYEGEITIATVDNVVETLLEAKNIMIVPGYGLAVAQAQFAVADIAKRLKAMGKNVRFGIHPVAGRMPGQLNVLLAEASVPYDIVFEMEEVNEDFENVDVTLVIGASDTVSSAAEDDPNCSIYGMPVLRVWKSGQVFVLKRTIGNTGYTGMENPILYKDNAEVLLGDAHDSCEAIRTAINMN</sequence>
<dbReference type="Pfam" id="PF12769">
    <property type="entry name" value="PNTB_4TM"/>
    <property type="match status" value="1"/>
</dbReference>
<dbReference type="SUPFAM" id="SSF51735">
    <property type="entry name" value="NAD(P)-binding Rossmann-fold domains"/>
    <property type="match status" value="1"/>
</dbReference>
<feature type="domain" description="Alanine dehydrogenase/pyridine nucleotide transhydrogenase N-terminal" evidence="26">
    <location>
        <begin position="95"/>
        <end position="229"/>
    </location>
</feature>
<comment type="subunit">
    <text evidence="4">Homodimer.</text>
</comment>
<feature type="transmembrane region" description="Helical" evidence="24">
    <location>
        <begin position="851"/>
        <end position="872"/>
    </location>
</feature>
<dbReference type="PANTHER" id="PTHR10160">
    <property type="entry name" value="NAD(P) TRANSHYDROGENASE"/>
    <property type="match status" value="1"/>
</dbReference>
<evidence type="ECO:0000256" key="10">
    <source>
        <dbReference type="ARBA" id="ARBA00022792"/>
    </source>
</evidence>
<dbReference type="GO" id="GO:0005743">
    <property type="term" value="C:mitochondrial inner membrane"/>
    <property type="evidence" value="ECO:0007669"/>
    <property type="project" value="UniProtKB-SubCell"/>
</dbReference>
<keyword evidence="16" id="KW-0520">NAD</keyword>
<name>A0A6V2FJJ8_9STRA</name>
<protein>
    <recommendedName>
        <fullName evidence="22">NAD(P) transhydrogenase, mitochondrial</fullName>
        <ecNumber evidence="5">7.1.1.1</ecNumber>
    </recommendedName>
    <alternativeName>
        <fullName evidence="23">Nicotinamide nucleotide transhydrogenase</fullName>
    </alternativeName>
</protein>
<evidence type="ECO:0000256" key="17">
    <source>
        <dbReference type="ARBA" id="ARBA00023128"/>
    </source>
</evidence>
<evidence type="ECO:0000259" key="25">
    <source>
        <dbReference type="SMART" id="SM01002"/>
    </source>
</evidence>
<dbReference type="InterPro" id="IPR036291">
    <property type="entry name" value="NAD(P)-bd_dom_sf"/>
</dbReference>
<dbReference type="GO" id="GO:0006740">
    <property type="term" value="P:NADPH regeneration"/>
    <property type="evidence" value="ECO:0007669"/>
    <property type="project" value="TreeGrafter"/>
</dbReference>
<dbReference type="SUPFAM" id="SSF52283">
    <property type="entry name" value="Formate/glycerate dehydrogenase catalytic domain-like"/>
    <property type="match status" value="1"/>
</dbReference>
<evidence type="ECO:0000256" key="12">
    <source>
        <dbReference type="ARBA" id="ARBA00022946"/>
    </source>
</evidence>
<evidence type="ECO:0000256" key="23">
    <source>
        <dbReference type="ARBA" id="ARBA00079255"/>
    </source>
</evidence>
<evidence type="ECO:0000256" key="2">
    <source>
        <dbReference type="ARBA" id="ARBA00004429"/>
    </source>
</evidence>
<dbReference type="Gene3D" id="3.40.50.1220">
    <property type="entry name" value="TPP-binding domain"/>
    <property type="match status" value="1"/>
</dbReference>
<keyword evidence="10" id="KW-0999">Mitochondrion inner membrane</keyword>
<evidence type="ECO:0000256" key="6">
    <source>
        <dbReference type="ARBA" id="ARBA00022475"/>
    </source>
</evidence>
<evidence type="ECO:0000256" key="13">
    <source>
        <dbReference type="ARBA" id="ARBA00022967"/>
    </source>
</evidence>
<evidence type="ECO:0000313" key="27">
    <source>
        <dbReference type="EMBL" id="CAE4608968.1"/>
    </source>
</evidence>
<feature type="transmembrane region" description="Helical" evidence="24">
    <location>
        <begin position="691"/>
        <end position="710"/>
    </location>
</feature>
<dbReference type="SMART" id="SM01002">
    <property type="entry name" value="AlaDh_PNT_C"/>
    <property type="match status" value="1"/>
</dbReference>
<feature type="transmembrane region" description="Helical" evidence="24">
    <location>
        <begin position="747"/>
        <end position="768"/>
    </location>
</feature>
<feature type="transmembrane region" description="Helical" evidence="24">
    <location>
        <begin position="879"/>
        <end position="899"/>
    </location>
</feature>
<gene>
    <name evidence="27" type="ORF">DBRI00130_LOCUS15826</name>
</gene>
<evidence type="ECO:0000256" key="19">
    <source>
        <dbReference type="ARBA" id="ARBA00048202"/>
    </source>
</evidence>
<keyword evidence="13" id="KW-1278">Translocase</keyword>
<dbReference type="InterPro" id="IPR007886">
    <property type="entry name" value="AlaDH/PNT_N"/>
</dbReference>
<keyword evidence="14 24" id="KW-1133">Transmembrane helix</keyword>
<dbReference type="Pfam" id="PF05222">
    <property type="entry name" value="AlaDh_PNT_N"/>
    <property type="match status" value="1"/>
</dbReference>
<dbReference type="Gene3D" id="3.40.50.720">
    <property type="entry name" value="NAD(P)-binding Rossmann-like Domain"/>
    <property type="match status" value="2"/>
</dbReference>
<keyword evidence="17" id="KW-0496">Mitochondrion</keyword>
<comment type="similarity">
    <text evidence="21">In the C-terminal section; belongs to the PNT beta subunit family.</text>
</comment>
<comment type="catalytic activity">
    <reaction evidence="19">
        <text>NAD(+) + NADPH + H(+)(in) = NADH + NADP(+) + H(+)(out)</text>
        <dbReference type="Rhea" id="RHEA:47992"/>
        <dbReference type="ChEBI" id="CHEBI:15378"/>
        <dbReference type="ChEBI" id="CHEBI:57540"/>
        <dbReference type="ChEBI" id="CHEBI:57783"/>
        <dbReference type="ChEBI" id="CHEBI:57945"/>
        <dbReference type="ChEBI" id="CHEBI:58349"/>
        <dbReference type="EC" id="7.1.1.1"/>
    </reaction>
</comment>
<dbReference type="SUPFAM" id="SSF52467">
    <property type="entry name" value="DHS-like NAD/FAD-binding domain"/>
    <property type="match status" value="1"/>
</dbReference>
<evidence type="ECO:0000256" key="5">
    <source>
        <dbReference type="ARBA" id="ARBA00012943"/>
    </source>
</evidence>
<evidence type="ECO:0000259" key="26">
    <source>
        <dbReference type="SMART" id="SM01003"/>
    </source>
</evidence>
<keyword evidence="11" id="KW-0521">NADP</keyword>
<evidence type="ECO:0000256" key="24">
    <source>
        <dbReference type="SAM" id="Phobius"/>
    </source>
</evidence>
<keyword evidence="12" id="KW-0809">Transit peptide</keyword>
<feature type="transmembrane region" description="Helical" evidence="24">
    <location>
        <begin position="530"/>
        <end position="551"/>
    </location>
</feature>
<comment type="subcellular location">
    <subcellularLocation>
        <location evidence="2">Cell inner membrane</location>
        <topology evidence="2">Multi-pass membrane protein</topology>
    </subcellularLocation>
    <subcellularLocation>
        <location evidence="1">Mitochondrion inner membrane</location>
        <topology evidence="1">Multi-pass membrane protein</topology>
        <orientation evidence="1">Matrix side</orientation>
    </subcellularLocation>
</comment>
<evidence type="ECO:0000256" key="14">
    <source>
        <dbReference type="ARBA" id="ARBA00022989"/>
    </source>
</evidence>
<organism evidence="27">
    <name type="scientific">Ditylum brightwellii</name>
    <dbReference type="NCBI Taxonomy" id="49249"/>
    <lineage>
        <taxon>Eukaryota</taxon>
        <taxon>Sar</taxon>
        <taxon>Stramenopiles</taxon>
        <taxon>Ochrophyta</taxon>
        <taxon>Bacillariophyta</taxon>
        <taxon>Mediophyceae</taxon>
        <taxon>Lithodesmiophycidae</taxon>
        <taxon>Lithodesmiales</taxon>
        <taxon>Lithodesmiaceae</taxon>
        <taxon>Ditylum</taxon>
    </lineage>
</organism>
<dbReference type="InterPro" id="IPR034300">
    <property type="entry name" value="PNTB-like"/>
</dbReference>